<reference evidence="2" key="1">
    <citation type="submission" date="2019-08" db="EMBL/GenBank/DDBJ databases">
        <authorList>
            <person name="Kucharzyk K."/>
            <person name="Murdoch R.W."/>
            <person name="Higgins S."/>
            <person name="Loffler F."/>
        </authorList>
    </citation>
    <scope>NUCLEOTIDE SEQUENCE</scope>
</reference>
<sequence length="176" mass="18432">MIIPAAEIRNAPALDGNPSAAATTAPGATRFGPKTAPMVMAHTTNDRSRPRRSGCARSVTAKRACRFTAFATPTPKQPSTRTGNEWTITAQTISTVPTIAPHSPLASAIRRPARKARRDSGTAVQAVPRVMAVLLMPAQTSAPANCTARIDPSVSVEPALNPEKTCAAASVRTVLR</sequence>
<dbReference type="AlphaFoldDB" id="A0A645FEL5"/>
<dbReference type="EMBL" id="VSSQ01059253">
    <property type="protein sequence ID" value="MPN12835.1"/>
    <property type="molecule type" value="Genomic_DNA"/>
</dbReference>
<evidence type="ECO:0000256" key="1">
    <source>
        <dbReference type="SAM" id="MobiDB-lite"/>
    </source>
</evidence>
<organism evidence="2">
    <name type="scientific">bioreactor metagenome</name>
    <dbReference type="NCBI Taxonomy" id="1076179"/>
    <lineage>
        <taxon>unclassified sequences</taxon>
        <taxon>metagenomes</taxon>
        <taxon>ecological metagenomes</taxon>
    </lineage>
</organism>
<evidence type="ECO:0000313" key="2">
    <source>
        <dbReference type="EMBL" id="MPN12835.1"/>
    </source>
</evidence>
<feature type="region of interest" description="Disordered" evidence="1">
    <location>
        <begin position="1"/>
        <end position="54"/>
    </location>
</feature>
<accession>A0A645FEL5</accession>
<feature type="compositionally biased region" description="Low complexity" evidence="1">
    <location>
        <begin position="20"/>
        <end position="29"/>
    </location>
</feature>
<proteinExistence type="predicted"/>
<gene>
    <name evidence="2" type="ORF">SDC9_160155</name>
</gene>
<comment type="caution">
    <text evidence="2">The sequence shown here is derived from an EMBL/GenBank/DDBJ whole genome shotgun (WGS) entry which is preliminary data.</text>
</comment>
<protein>
    <submittedName>
        <fullName evidence="2">Uncharacterized protein</fullName>
    </submittedName>
</protein>
<name>A0A645FEL5_9ZZZZ</name>